<dbReference type="Proteomes" id="UP001227268">
    <property type="component" value="Unassembled WGS sequence"/>
</dbReference>
<sequence>MPREIISLSAGNQLGVAFWENILQEHGLDKSGKYTGTEASSSIQLDRLSVYFDEVANKKYVPRSIQVDLEPAVLDNVKNGSMGNLFRPDTFVNAQGGAGNNWAKGYYTEGAELVDQILDIARSQAERSDSLQGFQVLHSLGGGTGSGLGALLLSKIREEYPDRMLCDFAIFPSPKVSDTVVEPYNAILSTHNLVENTDITVCLDNEALYDINQNILKIKQPEYEHLNALIAKVMSGFTTTLRFPGVLNSDLRKLAVNMVPFPRLHFFAVGYAPLTSTQNSLFDKRSWLAAVDPAMGKYLTASIAYRGKLGTRDIEQAVADYQNKHSSSFVPWIPDHVQTTSCSVPAVGGASSATLVANSTSISGKSLRSAFLDLFKRNHAQFVSMFRRKAFLHWYTGEGMDELEFTEAESNLADLVNEYDQYANADLDDDEIYGEQMEEEGQSYAEEQ</sequence>
<keyword evidence="2" id="KW-1185">Reference proteome</keyword>
<reference evidence="1" key="1">
    <citation type="submission" date="2023-04" db="EMBL/GenBank/DDBJ databases">
        <title>Draft Genome sequencing of Naganishia species isolated from polar environments using Oxford Nanopore Technology.</title>
        <authorList>
            <person name="Leo P."/>
            <person name="Venkateswaran K."/>
        </authorList>
    </citation>
    <scope>NUCLEOTIDE SEQUENCE</scope>
    <source>
        <strain evidence="1">MNA-CCFEE 5423</strain>
    </source>
</reference>
<organism evidence="1 2">
    <name type="scientific">Naganishia friedmannii</name>
    <dbReference type="NCBI Taxonomy" id="89922"/>
    <lineage>
        <taxon>Eukaryota</taxon>
        <taxon>Fungi</taxon>
        <taxon>Dikarya</taxon>
        <taxon>Basidiomycota</taxon>
        <taxon>Agaricomycotina</taxon>
        <taxon>Tremellomycetes</taxon>
        <taxon>Filobasidiales</taxon>
        <taxon>Filobasidiaceae</taxon>
        <taxon>Naganishia</taxon>
    </lineage>
</organism>
<comment type="caution">
    <text evidence="1">The sequence shown here is derived from an EMBL/GenBank/DDBJ whole genome shotgun (WGS) entry which is preliminary data.</text>
</comment>
<evidence type="ECO:0000313" key="2">
    <source>
        <dbReference type="Proteomes" id="UP001227268"/>
    </source>
</evidence>
<protein>
    <submittedName>
        <fullName evidence="1">Uncharacterized protein</fullName>
    </submittedName>
</protein>
<dbReference type="EMBL" id="JASBWT010000015">
    <property type="protein sequence ID" value="KAJ9098138.1"/>
    <property type="molecule type" value="Genomic_DNA"/>
</dbReference>
<name>A0ACC2VFJ5_9TREE</name>
<proteinExistence type="predicted"/>
<accession>A0ACC2VFJ5</accession>
<gene>
    <name evidence="1" type="ORF">QFC21_004467</name>
</gene>
<evidence type="ECO:0000313" key="1">
    <source>
        <dbReference type="EMBL" id="KAJ9098138.1"/>
    </source>
</evidence>